<name>W6M7I3_9GAMM</name>
<dbReference type="InterPro" id="IPR011051">
    <property type="entry name" value="RmlC_Cupin_sf"/>
</dbReference>
<reference evidence="1" key="2">
    <citation type="submission" date="2014-03" db="EMBL/GenBank/DDBJ databases">
        <title>Candidatus Competibacter-lineage genomes retrieved from metagenomes reveal functional metabolic diversity.</title>
        <authorList>
            <person name="McIlroy S.J."/>
            <person name="Albertsen M."/>
            <person name="Andresen E.K."/>
            <person name="Saunders A.M."/>
            <person name="Kristiansen R."/>
            <person name="Stokholm-Bjerregaard M."/>
            <person name="Nielsen K.L."/>
            <person name="Nielsen P.H."/>
        </authorList>
    </citation>
    <scope>NUCLEOTIDE SEQUENCE</scope>
    <source>
        <strain evidence="1">Run_A_D11</strain>
    </source>
</reference>
<evidence type="ECO:0000313" key="2">
    <source>
        <dbReference type="Proteomes" id="UP000035760"/>
    </source>
</evidence>
<dbReference type="PANTHER" id="PTHR43698:SF1">
    <property type="entry name" value="BLL4564 PROTEIN"/>
    <property type="match status" value="1"/>
</dbReference>
<dbReference type="Gene3D" id="2.60.120.10">
    <property type="entry name" value="Jelly Rolls"/>
    <property type="match status" value="1"/>
</dbReference>
<dbReference type="SUPFAM" id="SSF51182">
    <property type="entry name" value="RmlC-like cupins"/>
    <property type="match status" value="1"/>
</dbReference>
<dbReference type="STRING" id="1400863.BN873_720025"/>
<comment type="caution">
    <text evidence="1">The sequence shown here is derived from an EMBL/GenBank/DDBJ whole genome shotgun (WGS) entry which is preliminary data.</text>
</comment>
<accession>W6M7I3</accession>
<dbReference type="PANTHER" id="PTHR43698">
    <property type="entry name" value="RIBD C-TERMINAL DOMAIN CONTAINING PROTEIN"/>
    <property type="match status" value="1"/>
</dbReference>
<gene>
    <name evidence="1" type="ORF">BN873_720025</name>
</gene>
<reference evidence="1" key="1">
    <citation type="submission" date="2013-07" db="EMBL/GenBank/DDBJ databases">
        <authorList>
            <person name="McIlroy S."/>
        </authorList>
    </citation>
    <scope>NUCLEOTIDE SEQUENCE [LARGE SCALE GENOMIC DNA]</scope>
    <source>
        <strain evidence="1">Run_A_D11</strain>
    </source>
</reference>
<protein>
    <recommendedName>
        <fullName evidence="3">Cupin 2 conserved barrel domain-containing protein</fullName>
    </recommendedName>
</protein>
<sequence>MFSDREWAPFSGAYVTFESGARSAWHIHPTGQYLIVTAGVGRTGIRDGKNVEWLEKVTEEQYSGH</sequence>
<dbReference type="EMBL" id="CBTJ020000083">
    <property type="protein sequence ID" value="CDI03931.1"/>
    <property type="molecule type" value="Genomic_DNA"/>
</dbReference>
<dbReference type="AlphaFoldDB" id="W6M7I3"/>
<organism evidence="1 2">
    <name type="scientific">Candidatus Competibacter denitrificans Run_A_D11</name>
    <dbReference type="NCBI Taxonomy" id="1400863"/>
    <lineage>
        <taxon>Bacteria</taxon>
        <taxon>Pseudomonadati</taxon>
        <taxon>Pseudomonadota</taxon>
        <taxon>Gammaproteobacteria</taxon>
        <taxon>Candidatus Competibacteraceae</taxon>
        <taxon>Candidatus Competibacter</taxon>
    </lineage>
</organism>
<dbReference type="Proteomes" id="UP000035760">
    <property type="component" value="Unassembled WGS sequence"/>
</dbReference>
<keyword evidence="2" id="KW-1185">Reference proteome</keyword>
<proteinExistence type="predicted"/>
<evidence type="ECO:0008006" key="3">
    <source>
        <dbReference type="Google" id="ProtNLM"/>
    </source>
</evidence>
<evidence type="ECO:0000313" key="1">
    <source>
        <dbReference type="EMBL" id="CDI03931.1"/>
    </source>
</evidence>
<dbReference type="InterPro" id="IPR014710">
    <property type="entry name" value="RmlC-like_jellyroll"/>
</dbReference>